<keyword evidence="4" id="KW-1185">Reference proteome</keyword>
<accession>A0A1J7I5V5</accession>
<sequence length="247" mass="26099">MRWTFGLGSLAAVLGVASASSLANTVTVYNDPETGFTFSQYQATYSLSGKYITFRIAVPSDAQQNSQYDAVIQIVAPSEVGWLGLAWGGSMTYNPLTVSWANGGTAVVSSRYATGHVLPPTYSGATYEVFKTGTKSNGTHYQVTAKCSGCTSYAGSSGSQRYLNPKGGNRLAFAYATQKPSNPSSASSSFNVHDVFGYWTHDFSLAQNPSFSNLVTKNGGHTTSSVASKLRKKRIVAGEDGGLAGEE</sequence>
<gene>
    <name evidence="3" type="ORF">CONLIGDRAFT_148479</name>
</gene>
<evidence type="ECO:0000313" key="4">
    <source>
        <dbReference type="Proteomes" id="UP000182658"/>
    </source>
</evidence>
<dbReference type="SUPFAM" id="SSF49344">
    <property type="entry name" value="CBD9-like"/>
    <property type="match status" value="1"/>
</dbReference>
<dbReference type="Gene3D" id="2.60.40.1210">
    <property type="entry name" value="Cellobiose dehydrogenase, cytochrome domain"/>
    <property type="match status" value="1"/>
</dbReference>
<dbReference type="STRING" id="1408157.A0A1J7I5V5"/>
<dbReference type="CDD" id="cd09630">
    <property type="entry name" value="CDH_like_cytochrome"/>
    <property type="match status" value="1"/>
</dbReference>
<proteinExistence type="predicted"/>
<feature type="signal peptide" evidence="1">
    <location>
        <begin position="1"/>
        <end position="19"/>
    </location>
</feature>
<feature type="chain" id="PRO_5013335207" evidence="1">
    <location>
        <begin position="20"/>
        <end position="247"/>
    </location>
</feature>
<evidence type="ECO:0000256" key="1">
    <source>
        <dbReference type="SAM" id="SignalP"/>
    </source>
</evidence>
<dbReference type="PANTHER" id="PTHR47797">
    <property type="entry name" value="DEHYDROGENASE, PUTATIVE (AFU_ORTHOLOGUE AFUA_8G05805)-RELATED"/>
    <property type="match status" value="1"/>
</dbReference>
<dbReference type="EMBL" id="KV875110">
    <property type="protein sequence ID" value="OIW22747.1"/>
    <property type="molecule type" value="Genomic_DNA"/>
</dbReference>
<dbReference type="AlphaFoldDB" id="A0A1J7I5V5"/>
<evidence type="ECO:0000259" key="2">
    <source>
        <dbReference type="Pfam" id="PF16010"/>
    </source>
</evidence>
<dbReference type="InParanoid" id="A0A1J7I5V5"/>
<dbReference type="Proteomes" id="UP000182658">
    <property type="component" value="Unassembled WGS sequence"/>
</dbReference>
<dbReference type="Pfam" id="PF16010">
    <property type="entry name" value="CDH-cyt"/>
    <property type="match status" value="1"/>
</dbReference>
<feature type="domain" description="Cellobiose dehydrogenase-like cytochrome" evidence="2">
    <location>
        <begin position="29"/>
        <end position="212"/>
    </location>
</feature>
<dbReference type="InterPro" id="IPR015920">
    <property type="entry name" value="Cellobiose_DH-like_cyt"/>
</dbReference>
<evidence type="ECO:0000313" key="3">
    <source>
        <dbReference type="EMBL" id="OIW22747.1"/>
    </source>
</evidence>
<keyword evidence="1" id="KW-0732">Signal</keyword>
<dbReference type="PANTHER" id="PTHR47797:SF5">
    <property type="entry name" value="CELLOBIOSE DEHYDROGENASE CYTOCHROME DOMAIN-CONTAINING PROTEIN"/>
    <property type="match status" value="1"/>
</dbReference>
<dbReference type="OrthoDB" id="413885at2759"/>
<name>A0A1J7I5V5_9PEZI</name>
<organism evidence="3 4">
    <name type="scientific">Coniochaeta ligniaria NRRL 30616</name>
    <dbReference type="NCBI Taxonomy" id="1408157"/>
    <lineage>
        <taxon>Eukaryota</taxon>
        <taxon>Fungi</taxon>
        <taxon>Dikarya</taxon>
        <taxon>Ascomycota</taxon>
        <taxon>Pezizomycotina</taxon>
        <taxon>Sordariomycetes</taxon>
        <taxon>Sordariomycetidae</taxon>
        <taxon>Coniochaetales</taxon>
        <taxon>Coniochaetaceae</taxon>
        <taxon>Coniochaeta</taxon>
    </lineage>
</organism>
<reference evidence="3 4" key="1">
    <citation type="submission" date="2016-10" db="EMBL/GenBank/DDBJ databases">
        <title>Draft genome sequence of Coniochaeta ligniaria NRRL30616, a lignocellulolytic fungus for bioabatement of inhibitors in plant biomass hydrolysates.</title>
        <authorList>
            <consortium name="DOE Joint Genome Institute"/>
            <person name="Jimenez D.J."/>
            <person name="Hector R.E."/>
            <person name="Riley R."/>
            <person name="Sun H."/>
            <person name="Grigoriev I.V."/>
            <person name="Van Elsas J.D."/>
            <person name="Nichols N.N."/>
        </authorList>
    </citation>
    <scope>NUCLEOTIDE SEQUENCE [LARGE SCALE GENOMIC DNA]</scope>
    <source>
        <strain evidence="3 4">NRRL 30616</strain>
    </source>
</reference>
<protein>
    <submittedName>
        <fullName evidence="3">CBD9-like protein</fullName>
    </submittedName>
</protein>